<feature type="compositionally biased region" description="Low complexity" evidence="1">
    <location>
        <begin position="96"/>
        <end position="110"/>
    </location>
</feature>
<dbReference type="InterPro" id="IPR036910">
    <property type="entry name" value="HMG_box_dom_sf"/>
</dbReference>
<accession>A0A9P7Z601</accession>
<dbReference type="EMBL" id="MU253811">
    <property type="protein sequence ID" value="KAG9246248.1"/>
    <property type="molecule type" value="Genomic_DNA"/>
</dbReference>
<protein>
    <submittedName>
        <fullName evidence="2">Uncharacterized protein</fullName>
    </submittedName>
</protein>
<evidence type="ECO:0000313" key="2">
    <source>
        <dbReference type="EMBL" id="KAG9246248.1"/>
    </source>
</evidence>
<dbReference type="Proteomes" id="UP000887226">
    <property type="component" value="Unassembled WGS sequence"/>
</dbReference>
<comment type="caution">
    <text evidence="2">The sequence shown here is derived from an EMBL/GenBank/DDBJ whole genome shotgun (WGS) entry which is preliminary data.</text>
</comment>
<feature type="region of interest" description="Disordered" evidence="1">
    <location>
        <begin position="92"/>
        <end position="133"/>
    </location>
</feature>
<organism evidence="2 3">
    <name type="scientific">Calycina marina</name>
    <dbReference type="NCBI Taxonomy" id="1763456"/>
    <lineage>
        <taxon>Eukaryota</taxon>
        <taxon>Fungi</taxon>
        <taxon>Dikarya</taxon>
        <taxon>Ascomycota</taxon>
        <taxon>Pezizomycotina</taxon>
        <taxon>Leotiomycetes</taxon>
        <taxon>Helotiales</taxon>
        <taxon>Pezizellaceae</taxon>
        <taxon>Calycina</taxon>
    </lineage>
</organism>
<feature type="compositionally biased region" description="Polar residues" evidence="1">
    <location>
        <begin position="113"/>
        <end position="128"/>
    </location>
</feature>
<name>A0A9P7Z601_9HELO</name>
<proteinExistence type="predicted"/>
<dbReference type="AlphaFoldDB" id="A0A9P7Z601"/>
<evidence type="ECO:0000313" key="3">
    <source>
        <dbReference type="Proteomes" id="UP000887226"/>
    </source>
</evidence>
<evidence type="ECO:0000256" key="1">
    <source>
        <dbReference type="SAM" id="MobiDB-lite"/>
    </source>
</evidence>
<reference evidence="2" key="1">
    <citation type="journal article" date="2021" name="IMA Fungus">
        <title>Genomic characterization of three marine fungi, including Emericellopsis atlantica sp. nov. with signatures of a generalist lifestyle and marine biomass degradation.</title>
        <authorList>
            <person name="Hagestad O.C."/>
            <person name="Hou L."/>
            <person name="Andersen J.H."/>
            <person name="Hansen E.H."/>
            <person name="Altermark B."/>
            <person name="Li C."/>
            <person name="Kuhnert E."/>
            <person name="Cox R.J."/>
            <person name="Crous P.W."/>
            <person name="Spatafora J.W."/>
            <person name="Lail K."/>
            <person name="Amirebrahimi M."/>
            <person name="Lipzen A."/>
            <person name="Pangilinan J."/>
            <person name="Andreopoulos W."/>
            <person name="Hayes R.D."/>
            <person name="Ng V."/>
            <person name="Grigoriev I.V."/>
            <person name="Jackson S.A."/>
            <person name="Sutton T.D.S."/>
            <person name="Dobson A.D.W."/>
            <person name="Rama T."/>
        </authorList>
    </citation>
    <scope>NUCLEOTIDE SEQUENCE</scope>
    <source>
        <strain evidence="2">TRa3180A</strain>
    </source>
</reference>
<sequence length="187" mass="20318">MYRCAVQVWYAPFTDDVDEFPADPNFDFGFDFNTGAVAVDPTGPSFDLDLTFDIAAVNPVFDAGFVVGLKAGMGQPMLCFVSGGAYSTPAPPILHSQTNSSSPNNSAQPSVLARSSPTQYPHSSSITPSPALKPGYRVPSKHCIPRAINSFMLYRKAYLKLAKQEFELKNCNKAMKLIAQSWALETP</sequence>
<keyword evidence="3" id="KW-1185">Reference proteome</keyword>
<dbReference type="SUPFAM" id="SSF47095">
    <property type="entry name" value="HMG-box"/>
    <property type="match status" value="1"/>
</dbReference>
<dbReference type="OrthoDB" id="4471361at2759"/>
<gene>
    <name evidence="2" type="ORF">BJ878DRAFT_540458</name>
</gene>